<dbReference type="SMART" id="SM00028">
    <property type="entry name" value="TPR"/>
    <property type="match status" value="9"/>
</dbReference>
<protein>
    <submittedName>
        <fullName evidence="5">DUF5107 domain-containing protein</fullName>
    </submittedName>
</protein>
<dbReference type="PROSITE" id="PS50005">
    <property type="entry name" value="TPR"/>
    <property type="match status" value="1"/>
</dbReference>
<sequence length="1104" mass="125388">MSTVKIWEQDTIIPTYKVYPPEKNPLFIEKRAYQGSTGKVYPMPVTEKISDTKEDVSYHAVYLENEYLKLMILPELGGRIQRALDKTNNYDFVYYNHVIKPALVGLAGPWISGGIEFNWPQHHRPSTYAPVDYLLKENPDGSCTVHLSEIDKMYGTKGMASITLYPGKAYIEIKGRLYNNTDLPQTFLWWANPAVPVNDHTYSVFPPDVNAVMDHGKRAVSTFPIATGEYYKYDYSAGVDISRYKNVKVPTSYMAAHSDYDFIGNYDENREAGLLHVADHHVSPGKKQWTWGNGDFGRTWDKNLTDEDGPYIELMTGVFTDNQPDFSWLKPQEEKTFVQYFMPYKGVGRVGNATKNAALSLRKEGDKALLKVYATGVYENASIKVTLKDTVLYETETSLSPENCYEVSIPLPGKTAADLIAEPETKDPGLDGLPEGLTVTVSNGSVLLVSHKIEAPKLQPIPEPASVMKVPENIPTTEELYLSALHLEQYRHATYEPADYYLEGLRRDPTDLRLNNGYGLLLLRRGHAKEAIPYFQKAIDKQTFRNPNPYHGECYFNLGLTLTAEGEDEKAFDAFYKATWSAETQSPAFYWLAALSLRKGDLENALDFAEKSLVRNWHNMKVRTLKASILRLMGQDNSAFLTESLAIDPLYMGLLYEKALHEDSMENFHTVMREEAHNYLELTLDYGKAGLYEDAVRILKASDDQNPLLFYYQAYFLEKNGQPEEALSAITQAEALSPDGCFPNKLEEIVILETAIRLAKTAPMAHLYLGNLLYDKKQYTEAIFHWETTVKEKDTISMAYRNLSIAYCNKEQDLSKAMTAMKNALALDPAYPRLWLEYDQLAAKMALPVEDRLKTMESHPKVTAGRDDLFLRYITLLNCTGRYEEALDALQTRKFHPWEGGEGKVSTQYHRALLSLARKALEEKKPDKALLLLTASLSYPDNLGEGKLPNVPDNEAWYYMGLAYEMKKDTEKAREAFEKAAEGSQLPAPVLYYNDQPSDYIYYQGLALLALGKEAAARKSFHQLILYGEKHIFDKAAYDFFAVSLPEIEVYQDDIQLRNDQYCNYLRALGALGLQDKEKAGLLLEEILKKQPDYLEAILLMKRL</sequence>
<feature type="domain" description="DUF5107" evidence="4">
    <location>
        <begin position="39"/>
        <end position="343"/>
    </location>
</feature>
<keyword evidence="2 3" id="KW-0802">TPR repeat</keyword>
<dbReference type="RefSeq" id="WP_227616099.1">
    <property type="nucleotide sequence ID" value="NZ_JAJEPR010000039.1"/>
</dbReference>
<dbReference type="InterPro" id="IPR019734">
    <property type="entry name" value="TPR_rpt"/>
</dbReference>
<organism evidence="5 6">
    <name type="scientific">Fusicatenibacter faecihominis</name>
    <dbReference type="NCBI Taxonomy" id="2881276"/>
    <lineage>
        <taxon>Bacteria</taxon>
        <taxon>Bacillati</taxon>
        <taxon>Bacillota</taxon>
        <taxon>Clostridia</taxon>
        <taxon>Lachnospirales</taxon>
        <taxon>Lachnospiraceae</taxon>
        <taxon>Fusicatenibacter</taxon>
    </lineage>
</organism>
<evidence type="ECO:0000256" key="1">
    <source>
        <dbReference type="ARBA" id="ARBA00022737"/>
    </source>
</evidence>
<keyword evidence="6" id="KW-1185">Reference proteome</keyword>
<evidence type="ECO:0000313" key="5">
    <source>
        <dbReference type="EMBL" id="MCC2191129.1"/>
    </source>
</evidence>
<dbReference type="PANTHER" id="PTHR12558">
    <property type="entry name" value="CELL DIVISION CYCLE 16,23,27"/>
    <property type="match status" value="1"/>
</dbReference>
<dbReference type="Pfam" id="PF07719">
    <property type="entry name" value="TPR_2"/>
    <property type="match status" value="1"/>
</dbReference>
<gene>
    <name evidence="5" type="ORF">LKD71_15235</name>
</gene>
<proteinExistence type="predicted"/>
<dbReference type="EMBL" id="JAJEPR010000039">
    <property type="protein sequence ID" value="MCC2191129.1"/>
    <property type="molecule type" value="Genomic_DNA"/>
</dbReference>
<comment type="caution">
    <text evidence="5">The sequence shown here is derived from an EMBL/GenBank/DDBJ whole genome shotgun (WGS) entry which is preliminary data.</text>
</comment>
<evidence type="ECO:0000313" key="6">
    <source>
        <dbReference type="Proteomes" id="UP001197875"/>
    </source>
</evidence>
<evidence type="ECO:0000256" key="2">
    <source>
        <dbReference type="ARBA" id="ARBA00022803"/>
    </source>
</evidence>
<dbReference type="Pfam" id="PF17128">
    <property type="entry name" value="DUF5107"/>
    <property type="match status" value="1"/>
</dbReference>
<keyword evidence="1" id="KW-0677">Repeat</keyword>
<dbReference type="SUPFAM" id="SSF48452">
    <property type="entry name" value="TPR-like"/>
    <property type="match status" value="3"/>
</dbReference>
<accession>A0AAE3J7P9</accession>
<dbReference type="InterPro" id="IPR013105">
    <property type="entry name" value="TPR_2"/>
</dbReference>
<dbReference type="AlphaFoldDB" id="A0AAE3J7P9"/>
<dbReference type="Gene3D" id="1.25.40.10">
    <property type="entry name" value="Tetratricopeptide repeat domain"/>
    <property type="match status" value="3"/>
</dbReference>
<reference evidence="5 6" key="1">
    <citation type="submission" date="2021-10" db="EMBL/GenBank/DDBJ databases">
        <title>Anaerobic single-cell dispensing facilitates the cultivation of human gut bacteria.</title>
        <authorList>
            <person name="Afrizal A."/>
        </authorList>
    </citation>
    <scope>NUCLEOTIDE SEQUENCE [LARGE SCALE GENOMIC DNA]</scope>
    <source>
        <strain evidence="5 6">CLA-AA-H277</strain>
    </source>
</reference>
<dbReference type="InterPro" id="IPR033396">
    <property type="entry name" value="DUF5107"/>
</dbReference>
<dbReference type="Pfam" id="PF13432">
    <property type="entry name" value="TPR_16"/>
    <property type="match status" value="1"/>
</dbReference>
<name>A0AAE3J7P9_9FIRM</name>
<dbReference type="PANTHER" id="PTHR12558:SF13">
    <property type="entry name" value="CELL DIVISION CYCLE PROTEIN 27 HOMOLOG"/>
    <property type="match status" value="1"/>
</dbReference>
<feature type="repeat" description="TPR" evidence="3">
    <location>
        <begin position="954"/>
        <end position="987"/>
    </location>
</feature>
<dbReference type="InterPro" id="IPR011990">
    <property type="entry name" value="TPR-like_helical_dom_sf"/>
</dbReference>
<dbReference type="Proteomes" id="UP001197875">
    <property type="component" value="Unassembled WGS sequence"/>
</dbReference>
<evidence type="ECO:0000256" key="3">
    <source>
        <dbReference type="PROSITE-ProRule" id="PRU00339"/>
    </source>
</evidence>
<evidence type="ECO:0000259" key="4">
    <source>
        <dbReference type="Pfam" id="PF17128"/>
    </source>
</evidence>